<dbReference type="AlphaFoldDB" id="A0A1W6ST33"/>
<keyword evidence="1" id="KW-0732">Signal</keyword>
<feature type="domain" description="Ice-binding protein C-terminal" evidence="2">
    <location>
        <begin position="322"/>
        <end position="341"/>
    </location>
</feature>
<keyword evidence="5" id="KW-1185">Reference proteome</keyword>
<gene>
    <name evidence="4" type="ORF">EBAPG3_001720</name>
</gene>
<dbReference type="eggNOG" id="ENOG5032JPI">
    <property type="taxonomic scope" value="Bacteria"/>
</dbReference>
<accession>A0A1W6ST33</accession>
<evidence type="ECO:0000259" key="2">
    <source>
        <dbReference type="Pfam" id="PF07589"/>
    </source>
</evidence>
<dbReference type="InterPro" id="IPR013424">
    <property type="entry name" value="Ice-binding_C"/>
</dbReference>
<proteinExistence type="predicted"/>
<dbReference type="RefSeq" id="WP_004175094.1">
    <property type="nucleotide sequence ID" value="NZ_CP021106.3"/>
</dbReference>
<evidence type="ECO:0000256" key="1">
    <source>
        <dbReference type="SAM" id="SignalP"/>
    </source>
</evidence>
<dbReference type="Proteomes" id="UP000012179">
    <property type="component" value="Chromosome"/>
</dbReference>
<dbReference type="KEGG" id="nlc:EBAPG3_001720"/>
<dbReference type="EMBL" id="CP021106">
    <property type="protein sequence ID" value="ARO88967.1"/>
    <property type="molecule type" value="Genomic_DNA"/>
</dbReference>
<protein>
    <submittedName>
        <fullName evidence="4">PEP-CTERM sorting domain-containing protein</fullName>
    </submittedName>
</protein>
<organism evidence="4 5">
    <name type="scientific">Nitrosospira lacus</name>
    <dbReference type="NCBI Taxonomy" id="1288494"/>
    <lineage>
        <taxon>Bacteria</taxon>
        <taxon>Pseudomonadati</taxon>
        <taxon>Pseudomonadota</taxon>
        <taxon>Betaproteobacteria</taxon>
        <taxon>Nitrosomonadales</taxon>
        <taxon>Nitrosomonadaceae</taxon>
        <taxon>Nitrosospira</taxon>
    </lineage>
</organism>
<evidence type="ECO:0000313" key="4">
    <source>
        <dbReference type="EMBL" id="ARO88967.1"/>
    </source>
</evidence>
<feature type="signal peptide" evidence="1">
    <location>
        <begin position="1"/>
        <end position="22"/>
    </location>
</feature>
<feature type="domain" description="Lcl C-terminal" evidence="3">
    <location>
        <begin position="31"/>
        <end position="178"/>
    </location>
</feature>
<reference evidence="4 5" key="1">
    <citation type="journal article" date="2015" name="Int. J. Syst. Evol. Microbiol.">
        <title>Nitrosospira lacus sp. nov., a psychrotolerant, ammonia-oxidizing bacterium from sandy lake sediment.</title>
        <authorList>
            <person name="Urakawa H."/>
            <person name="Garcia J.C."/>
            <person name="Nielsen J.L."/>
            <person name="Le V.Q."/>
            <person name="Kozlowski J.A."/>
            <person name="Stein L.Y."/>
            <person name="Lim C.K."/>
            <person name="Pommerening-Roser A."/>
            <person name="Martens-Habbena W."/>
            <person name="Stahl D.A."/>
            <person name="Klotz M.G."/>
        </authorList>
    </citation>
    <scope>NUCLEOTIDE SEQUENCE [LARGE SCALE GENOMIC DNA]</scope>
    <source>
        <strain evidence="4 5">APG3</strain>
    </source>
</reference>
<sequence length="347" mass="37943">MKKKVFSIVVGASLSISTASHADLFDRGNGLIYDSGSNITWMADANYAKTSGFDATGQMTWSEATVWASNLTYAGYSDWRLPATSIYEVLCSICEPYYSEMDNLFKKELGGIAGGDIATHHNSQYGLFHNIQSSSFFAYYWTNQELTDDKSYAETYSFRLGLELGWSKDDDNYAWAVRQGDVPVASGFAPQNPILPTATLPSGWQFNFTIPNELLYIDPTVAVGYDYLLDSGPNFTSVLLPSVGDGHFSLYLWNGTEWTLDSTLDSGIQHAFGGAGVDRFRITGIETSAGLDPNSATAFVTGLTFAATGQASMHMNPITQLVPEPETYAMFLAGLGLLGWRIHRARG</sequence>
<dbReference type="OrthoDB" id="8537107at2"/>
<name>A0A1W6ST33_9PROT</name>
<dbReference type="InterPro" id="IPR011460">
    <property type="entry name" value="Lcl_C"/>
</dbReference>
<dbReference type="Pfam" id="PF07589">
    <property type="entry name" value="PEP-CTERM"/>
    <property type="match status" value="1"/>
</dbReference>
<dbReference type="NCBIfam" id="TIGR02595">
    <property type="entry name" value="PEP_CTERM"/>
    <property type="match status" value="1"/>
</dbReference>
<evidence type="ECO:0000313" key="5">
    <source>
        <dbReference type="Proteomes" id="UP000012179"/>
    </source>
</evidence>
<dbReference type="Pfam" id="PF07603">
    <property type="entry name" value="Lcl_C"/>
    <property type="match status" value="1"/>
</dbReference>
<feature type="chain" id="PRO_5010863024" evidence="1">
    <location>
        <begin position="23"/>
        <end position="347"/>
    </location>
</feature>
<evidence type="ECO:0000259" key="3">
    <source>
        <dbReference type="Pfam" id="PF07603"/>
    </source>
</evidence>